<accession>A0ABV6IIF1</accession>
<evidence type="ECO:0000259" key="22">
    <source>
        <dbReference type="Pfam" id="PF04389"/>
    </source>
</evidence>
<gene>
    <name evidence="23" type="ORF">ACFFJH_16475</name>
</gene>
<dbReference type="Gene3D" id="3.40.630.10">
    <property type="entry name" value="Zn peptidases"/>
    <property type="match status" value="1"/>
</dbReference>
<dbReference type="PANTHER" id="PTHR12053:SF3">
    <property type="entry name" value="CARBOXYPEPTIDASE Q"/>
    <property type="match status" value="1"/>
</dbReference>
<name>A0ABV6IIF1_9BURK</name>
<evidence type="ECO:0000256" key="13">
    <source>
        <dbReference type="ARBA" id="ARBA00022833"/>
    </source>
</evidence>
<proteinExistence type="predicted"/>
<evidence type="ECO:0000313" key="23">
    <source>
        <dbReference type="EMBL" id="MFC0351417.1"/>
    </source>
</evidence>
<keyword evidence="9" id="KW-0479">Metal-binding</keyword>
<evidence type="ECO:0000256" key="14">
    <source>
        <dbReference type="ARBA" id="ARBA00023034"/>
    </source>
</evidence>
<evidence type="ECO:0000313" key="24">
    <source>
        <dbReference type="Proteomes" id="UP001589844"/>
    </source>
</evidence>
<feature type="chain" id="PRO_5046162343" description="Carboxypeptidase Q" evidence="21">
    <location>
        <begin position="29"/>
        <end position="479"/>
    </location>
</feature>
<keyword evidence="14" id="KW-0333">Golgi apparatus</keyword>
<evidence type="ECO:0000256" key="8">
    <source>
        <dbReference type="ARBA" id="ARBA00022670"/>
    </source>
</evidence>
<comment type="subcellular location">
    <subcellularLocation>
        <location evidence="1">Endoplasmic reticulum</location>
    </subcellularLocation>
    <subcellularLocation>
        <location evidence="3">Golgi apparatus</location>
    </subcellularLocation>
    <subcellularLocation>
        <location evidence="2">Lysosome</location>
    </subcellularLocation>
    <subcellularLocation>
        <location evidence="4">Secreted</location>
    </subcellularLocation>
</comment>
<evidence type="ECO:0000256" key="1">
    <source>
        <dbReference type="ARBA" id="ARBA00004240"/>
    </source>
</evidence>
<keyword evidence="17" id="KW-0325">Glycoprotein</keyword>
<evidence type="ECO:0000256" key="18">
    <source>
        <dbReference type="ARBA" id="ARBA00023228"/>
    </source>
</evidence>
<keyword evidence="7" id="KW-0121">Carboxypeptidase</keyword>
<keyword evidence="12" id="KW-0256">Endoplasmic reticulum</keyword>
<dbReference type="RefSeq" id="WP_390214035.1">
    <property type="nucleotide sequence ID" value="NZ_JBHLXJ010000018.1"/>
</dbReference>
<keyword evidence="11" id="KW-0378">Hydrolase</keyword>
<comment type="caution">
    <text evidence="23">The sequence shown here is derived from an EMBL/GenBank/DDBJ whole genome shotgun (WGS) entry which is preliminary data.</text>
</comment>
<protein>
    <recommendedName>
        <fullName evidence="5">Carboxypeptidase Q</fullName>
    </recommendedName>
    <alternativeName>
        <fullName evidence="20">Plasma glutamate carboxypeptidase</fullName>
    </alternativeName>
</protein>
<evidence type="ECO:0000256" key="4">
    <source>
        <dbReference type="ARBA" id="ARBA00004613"/>
    </source>
</evidence>
<dbReference type="PANTHER" id="PTHR12053">
    <property type="entry name" value="PROTEASE FAMILY M28 PLASMA GLUTAMATE CARBOXYPEPTIDASE-RELATED"/>
    <property type="match status" value="1"/>
</dbReference>
<dbReference type="Gene3D" id="3.50.30.30">
    <property type="match status" value="1"/>
</dbReference>
<keyword evidence="8" id="KW-0645">Protease</keyword>
<evidence type="ECO:0000256" key="12">
    <source>
        <dbReference type="ARBA" id="ARBA00022824"/>
    </source>
</evidence>
<evidence type="ECO:0000256" key="2">
    <source>
        <dbReference type="ARBA" id="ARBA00004371"/>
    </source>
</evidence>
<evidence type="ECO:0000256" key="10">
    <source>
        <dbReference type="ARBA" id="ARBA00022729"/>
    </source>
</evidence>
<comment type="subunit">
    <text evidence="19">Homodimer. The monomeric form is inactive while the homodimer is active.</text>
</comment>
<evidence type="ECO:0000256" key="11">
    <source>
        <dbReference type="ARBA" id="ARBA00022801"/>
    </source>
</evidence>
<evidence type="ECO:0000256" key="3">
    <source>
        <dbReference type="ARBA" id="ARBA00004555"/>
    </source>
</evidence>
<keyword evidence="6" id="KW-0964">Secreted</keyword>
<keyword evidence="24" id="KW-1185">Reference proteome</keyword>
<dbReference type="EMBL" id="JBHLXJ010000018">
    <property type="protein sequence ID" value="MFC0351417.1"/>
    <property type="molecule type" value="Genomic_DNA"/>
</dbReference>
<keyword evidence="16" id="KW-0865">Zymogen</keyword>
<keyword evidence="18" id="KW-0458">Lysosome</keyword>
<evidence type="ECO:0000256" key="6">
    <source>
        <dbReference type="ARBA" id="ARBA00022525"/>
    </source>
</evidence>
<dbReference type="Pfam" id="PF04389">
    <property type="entry name" value="Peptidase_M28"/>
    <property type="match status" value="1"/>
</dbReference>
<evidence type="ECO:0000256" key="9">
    <source>
        <dbReference type="ARBA" id="ARBA00022723"/>
    </source>
</evidence>
<feature type="signal peptide" evidence="21">
    <location>
        <begin position="1"/>
        <end position="28"/>
    </location>
</feature>
<feature type="domain" description="Peptidase M28" evidence="22">
    <location>
        <begin position="267"/>
        <end position="456"/>
    </location>
</feature>
<keyword evidence="15" id="KW-0482">Metalloprotease</keyword>
<evidence type="ECO:0000256" key="15">
    <source>
        <dbReference type="ARBA" id="ARBA00023049"/>
    </source>
</evidence>
<dbReference type="SUPFAM" id="SSF53187">
    <property type="entry name" value="Zn-dependent exopeptidases"/>
    <property type="match status" value="1"/>
</dbReference>
<dbReference type="InterPro" id="IPR007484">
    <property type="entry name" value="Peptidase_M28"/>
</dbReference>
<evidence type="ECO:0000256" key="17">
    <source>
        <dbReference type="ARBA" id="ARBA00023180"/>
    </source>
</evidence>
<evidence type="ECO:0000256" key="19">
    <source>
        <dbReference type="ARBA" id="ARBA00025833"/>
    </source>
</evidence>
<evidence type="ECO:0000256" key="21">
    <source>
        <dbReference type="SAM" id="SignalP"/>
    </source>
</evidence>
<evidence type="ECO:0000256" key="16">
    <source>
        <dbReference type="ARBA" id="ARBA00023145"/>
    </source>
</evidence>
<sequence length="479" mass="52440">MRASFSHQFRLAILALSVSALPCNFTYAQSQVANLTQNASASVSENLHAEIVKNNQLMLNLEEMCDGIGPRLTGSSQLRQAQQWAMEKLKAYGAVNVHEESYELGKAWTRGATKVRLLNANGMVLDVQQQAWSESSPRKMSAEVVVMNAKTLDEFKQIAPRLQGKIVLALSTPKATAAQEKNLKQYSDELNQVIQAANFAAILFVSGREGNLQDMHGSPTARYKKNAAIITKEHANLLQRLIARGITPKLEFEFGGHLSKESVKAYNVVADFPGTELADEIVVLGAHQDSWDLGTGATDNGVGTVVTMEVLRAMHALQLKPKRTLRVVLFSGEEQGLLGSKAYLKAHAADQAKIQAMLTQDAGGGRITGFLDMKVDEWFTALNDAKEQAQELSNLDIVYAAGGGSDHQAFFEQGIPAFAPIQDPLDYRSHTWHSQVDTVDHVNKDNLIQNAQVMAVMTWAMLNGKKLPHQAPQAAQVVR</sequence>
<keyword evidence="13" id="KW-0862">Zinc</keyword>
<reference evidence="23 24" key="1">
    <citation type="submission" date="2024-09" db="EMBL/GenBank/DDBJ databases">
        <authorList>
            <person name="Sun Q."/>
            <person name="Mori K."/>
        </authorList>
    </citation>
    <scope>NUCLEOTIDE SEQUENCE [LARGE SCALE GENOMIC DNA]</scope>
    <source>
        <strain evidence="23 24">CCM 8677</strain>
    </source>
</reference>
<dbReference type="InterPro" id="IPR039866">
    <property type="entry name" value="CPQ"/>
</dbReference>
<evidence type="ECO:0000256" key="20">
    <source>
        <dbReference type="ARBA" id="ARBA00033328"/>
    </source>
</evidence>
<dbReference type="Proteomes" id="UP001589844">
    <property type="component" value="Unassembled WGS sequence"/>
</dbReference>
<evidence type="ECO:0000256" key="7">
    <source>
        <dbReference type="ARBA" id="ARBA00022645"/>
    </source>
</evidence>
<organism evidence="23 24">
    <name type="scientific">Undibacterium danionis</name>
    <dbReference type="NCBI Taxonomy" id="1812100"/>
    <lineage>
        <taxon>Bacteria</taxon>
        <taxon>Pseudomonadati</taxon>
        <taxon>Pseudomonadota</taxon>
        <taxon>Betaproteobacteria</taxon>
        <taxon>Burkholderiales</taxon>
        <taxon>Oxalobacteraceae</taxon>
        <taxon>Undibacterium</taxon>
    </lineage>
</organism>
<keyword evidence="10 21" id="KW-0732">Signal</keyword>
<evidence type="ECO:0000256" key="5">
    <source>
        <dbReference type="ARBA" id="ARBA00014116"/>
    </source>
</evidence>